<feature type="signal peptide" evidence="1">
    <location>
        <begin position="1"/>
        <end position="31"/>
    </location>
</feature>
<sequence>MQSHTRKPVWIPALISLGLAAAALSPASALAQAEVKIKGEISGSQLKMFFEPETLSVPSGTTVTWTNEDGSNHLVKFSDQSSPRLGHHASYKRSFSQPGTYPYQCAIHGESMSGTIVVE</sequence>
<dbReference type="PANTHER" id="PTHR36507:SF1">
    <property type="entry name" value="BLL1555 PROTEIN"/>
    <property type="match status" value="1"/>
</dbReference>
<proteinExistence type="predicted"/>
<dbReference type="InterPro" id="IPR028096">
    <property type="entry name" value="EfeO_Cupredoxin"/>
</dbReference>
<dbReference type="RefSeq" id="WP_311365889.1">
    <property type="nucleotide sequence ID" value="NZ_JAVRIC010000022.1"/>
</dbReference>
<protein>
    <submittedName>
        <fullName evidence="3">Cupredoxin domain-containing protein</fullName>
    </submittedName>
</protein>
<comment type="caution">
    <text evidence="3">The sequence shown here is derived from an EMBL/GenBank/DDBJ whole genome shotgun (WGS) entry which is preliminary data.</text>
</comment>
<gene>
    <name evidence="3" type="ORF">RM530_14080</name>
</gene>
<name>A0ABU2WKS8_9GAMM</name>
<evidence type="ECO:0000256" key="1">
    <source>
        <dbReference type="SAM" id="SignalP"/>
    </source>
</evidence>
<organism evidence="3 4">
    <name type="scientific">Banduia mediterranea</name>
    <dbReference type="NCBI Taxonomy" id="3075609"/>
    <lineage>
        <taxon>Bacteria</taxon>
        <taxon>Pseudomonadati</taxon>
        <taxon>Pseudomonadota</taxon>
        <taxon>Gammaproteobacteria</taxon>
        <taxon>Nevskiales</taxon>
        <taxon>Algiphilaceae</taxon>
        <taxon>Banduia</taxon>
    </lineage>
</organism>
<dbReference type="PANTHER" id="PTHR36507">
    <property type="entry name" value="BLL1555 PROTEIN"/>
    <property type="match status" value="1"/>
</dbReference>
<accession>A0ABU2WKS8</accession>
<dbReference type="Gene3D" id="2.60.40.420">
    <property type="entry name" value="Cupredoxins - blue copper proteins"/>
    <property type="match status" value="1"/>
</dbReference>
<dbReference type="EMBL" id="JAVRIC010000022">
    <property type="protein sequence ID" value="MDT0498476.1"/>
    <property type="molecule type" value="Genomic_DNA"/>
</dbReference>
<feature type="domain" description="EfeO-type cupredoxin-like" evidence="2">
    <location>
        <begin position="15"/>
        <end position="118"/>
    </location>
</feature>
<feature type="chain" id="PRO_5046589642" evidence="1">
    <location>
        <begin position="32"/>
        <end position="119"/>
    </location>
</feature>
<evidence type="ECO:0000313" key="4">
    <source>
        <dbReference type="Proteomes" id="UP001254608"/>
    </source>
</evidence>
<keyword evidence="1" id="KW-0732">Signal</keyword>
<dbReference type="Proteomes" id="UP001254608">
    <property type="component" value="Unassembled WGS sequence"/>
</dbReference>
<reference evidence="3 4" key="1">
    <citation type="submission" date="2023-09" db="EMBL/GenBank/DDBJ databases">
        <authorList>
            <person name="Rey-Velasco X."/>
        </authorList>
    </citation>
    <scope>NUCLEOTIDE SEQUENCE [LARGE SCALE GENOMIC DNA]</scope>
    <source>
        <strain evidence="3 4">W345</strain>
    </source>
</reference>
<keyword evidence="4" id="KW-1185">Reference proteome</keyword>
<evidence type="ECO:0000259" key="2">
    <source>
        <dbReference type="Pfam" id="PF13473"/>
    </source>
</evidence>
<dbReference type="InterPro" id="IPR008972">
    <property type="entry name" value="Cupredoxin"/>
</dbReference>
<dbReference type="Pfam" id="PF13473">
    <property type="entry name" value="Cupredoxin_1"/>
    <property type="match status" value="1"/>
</dbReference>
<dbReference type="InterPro" id="IPR052721">
    <property type="entry name" value="ET_Amicyanin"/>
</dbReference>
<evidence type="ECO:0000313" key="3">
    <source>
        <dbReference type="EMBL" id="MDT0498476.1"/>
    </source>
</evidence>
<dbReference type="SUPFAM" id="SSF49503">
    <property type="entry name" value="Cupredoxins"/>
    <property type="match status" value="1"/>
</dbReference>